<dbReference type="NCBIfam" id="NF006089">
    <property type="entry name" value="PRK08241.1"/>
    <property type="match status" value="1"/>
</dbReference>
<organism evidence="10 11">
    <name type="scientific">Actinorhabdospora filicis</name>
    <dbReference type="NCBI Taxonomy" id="1785913"/>
    <lineage>
        <taxon>Bacteria</taxon>
        <taxon>Bacillati</taxon>
        <taxon>Actinomycetota</taxon>
        <taxon>Actinomycetes</taxon>
        <taxon>Micromonosporales</taxon>
        <taxon>Micromonosporaceae</taxon>
        <taxon>Actinorhabdospora</taxon>
    </lineage>
</organism>
<dbReference type="Gene3D" id="1.10.10.10">
    <property type="entry name" value="Winged helix-like DNA-binding domain superfamily/Winged helix DNA-binding domain"/>
    <property type="match status" value="1"/>
</dbReference>
<dbReference type="Pfam" id="PF04542">
    <property type="entry name" value="Sigma70_r2"/>
    <property type="match status" value="1"/>
</dbReference>
<keyword evidence="6" id="KW-0238">DNA-binding</keyword>
<dbReference type="SUPFAM" id="SSF88659">
    <property type="entry name" value="Sigma3 and sigma4 domains of RNA polymerase sigma factors"/>
    <property type="match status" value="1"/>
</dbReference>
<evidence type="ECO:0000256" key="5">
    <source>
        <dbReference type="ARBA" id="ARBA00023163"/>
    </source>
</evidence>
<dbReference type="InterPro" id="IPR013249">
    <property type="entry name" value="RNA_pol_sigma70_r4_t2"/>
</dbReference>
<comment type="similarity">
    <text evidence="1 6">Belongs to the sigma-70 factor family. ECF subfamily.</text>
</comment>
<dbReference type="GO" id="GO:0016987">
    <property type="term" value="F:sigma factor activity"/>
    <property type="evidence" value="ECO:0007669"/>
    <property type="project" value="UniProtKB-KW"/>
</dbReference>
<evidence type="ECO:0000256" key="2">
    <source>
        <dbReference type="ARBA" id="ARBA00011344"/>
    </source>
</evidence>
<dbReference type="InterPro" id="IPR014305">
    <property type="entry name" value="RNA_pol_sigma-G_actinobac"/>
</dbReference>
<dbReference type="InterPro" id="IPR013325">
    <property type="entry name" value="RNA_pol_sigma_r2"/>
</dbReference>
<dbReference type="NCBIfam" id="TIGR02960">
    <property type="entry name" value="SigX5"/>
    <property type="match status" value="1"/>
</dbReference>
<comment type="caution">
    <text evidence="10">The sequence shown here is derived from an EMBL/GenBank/DDBJ whole genome shotgun (WGS) entry which is preliminary data.</text>
</comment>
<proteinExistence type="inferred from homology"/>
<accession>A0A9W6SSJ3</accession>
<dbReference type="InterPro" id="IPR007627">
    <property type="entry name" value="RNA_pol_sigma70_r2"/>
</dbReference>
<dbReference type="InterPro" id="IPR032710">
    <property type="entry name" value="NTF2-like_dom_sf"/>
</dbReference>
<dbReference type="EMBL" id="BSTX01000004">
    <property type="protein sequence ID" value="GLZ81047.1"/>
    <property type="molecule type" value="Genomic_DNA"/>
</dbReference>
<dbReference type="GO" id="GO:0003677">
    <property type="term" value="F:DNA binding"/>
    <property type="evidence" value="ECO:0007669"/>
    <property type="project" value="UniProtKB-KW"/>
</dbReference>
<dbReference type="SUPFAM" id="SSF54427">
    <property type="entry name" value="NTF2-like"/>
    <property type="match status" value="1"/>
</dbReference>
<keyword evidence="4 6" id="KW-0731">Sigma factor</keyword>
<dbReference type="NCBIfam" id="TIGR02937">
    <property type="entry name" value="sigma70-ECF"/>
    <property type="match status" value="1"/>
</dbReference>
<evidence type="ECO:0000259" key="7">
    <source>
        <dbReference type="Pfam" id="PF04542"/>
    </source>
</evidence>
<evidence type="ECO:0000256" key="4">
    <source>
        <dbReference type="ARBA" id="ARBA00023082"/>
    </source>
</evidence>
<dbReference type="InterPro" id="IPR014284">
    <property type="entry name" value="RNA_pol_sigma-70_dom"/>
</dbReference>
<feature type="domain" description="RNA polymerase sigma-70 region 2" evidence="7">
    <location>
        <begin position="4"/>
        <end position="72"/>
    </location>
</feature>
<keyword evidence="3 6" id="KW-0805">Transcription regulation</keyword>
<reference evidence="10" key="1">
    <citation type="submission" date="2023-03" db="EMBL/GenBank/DDBJ databases">
        <title>Actinorhabdospora filicis NBRC 111898.</title>
        <authorList>
            <person name="Ichikawa N."/>
            <person name="Sato H."/>
            <person name="Tonouchi N."/>
        </authorList>
    </citation>
    <scope>NUCLEOTIDE SEQUENCE</scope>
    <source>
        <strain evidence="10">NBRC 111898</strain>
    </source>
</reference>
<dbReference type="Gene3D" id="3.10.450.50">
    <property type="match status" value="1"/>
</dbReference>
<evidence type="ECO:0000259" key="8">
    <source>
        <dbReference type="Pfam" id="PF08281"/>
    </source>
</evidence>
<dbReference type="GO" id="GO:0006352">
    <property type="term" value="P:DNA-templated transcription initiation"/>
    <property type="evidence" value="ECO:0007669"/>
    <property type="project" value="InterPro"/>
</dbReference>
<dbReference type="InterPro" id="IPR013324">
    <property type="entry name" value="RNA_pol_sigma_r3/r4-like"/>
</dbReference>
<dbReference type="InterPro" id="IPR052704">
    <property type="entry name" value="ECF_Sigma-70_Domain"/>
</dbReference>
<evidence type="ECO:0000256" key="1">
    <source>
        <dbReference type="ARBA" id="ARBA00010641"/>
    </source>
</evidence>
<evidence type="ECO:0000256" key="3">
    <source>
        <dbReference type="ARBA" id="ARBA00023015"/>
    </source>
</evidence>
<sequence>MDDFERYRRELTAHCYRMLGTPEDAEDLVQETYLRAWRARGDYDASRASFRTWLYRIATNACLTALRSRGRRPLPMDLAAPDEDPHGPLRPGEVPWLAPFPCDPAEEAAARGSMRLAFVASVQYLPARQRAVLLLRDVLDFPAAEVAVLLETSVAAVNSALQRARARVGRLAEHDVDATAAREVVDRYVAAFEAADVEGLSRLLARDAILEMPPVLNWLIGRAHYASFIERVYGMAGTEWRMLPVWANGQPGVAAYAAGVAHSLQVFDVRDARVARNTVWVVPELFGRFGLPERL</sequence>
<protein>
    <recommendedName>
        <fullName evidence="6">RNA polymerase sigma factor</fullName>
    </recommendedName>
</protein>
<dbReference type="SUPFAM" id="SSF88946">
    <property type="entry name" value="Sigma2 domain of RNA polymerase sigma factors"/>
    <property type="match status" value="1"/>
</dbReference>
<comment type="subunit">
    <text evidence="2">Interacts transiently with the RNA polymerase catalytic core formed by RpoA, RpoB, RpoC and RpoZ (2 alpha, 1 beta, 1 beta' and 1 omega subunit) to form the RNA polymerase holoenzyme that can initiate transcription.</text>
</comment>
<gene>
    <name evidence="10" type="primary">rpoE</name>
    <name evidence="10" type="ORF">Afil01_58540</name>
</gene>
<dbReference type="PROSITE" id="PS01063">
    <property type="entry name" value="SIGMA70_ECF"/>
    <property type="match status" value="1"/>
</dbReference>
<keyword evidence="5 6" id="KW-0804">Transcription</keyword>
<dbReference type="Proteomes" id="UP001165079">
    <property type="component" value="Unassembled WGS sequence"/>
</dbReference>
<dbReference type="Pfam" id="PF12680">
    <property type="entry name" value="SnoaL_2"/>
    <property type="match status" value="1"/>
</dbReference>
<feature type="domain" description="SnoaL-like" evidence="9">
    <location>
        <begin position="185"/>
        <end position="259"/>
    </location>
</feature>
<dbReference type="PANTHER" id="PTHR30173:SF36">
    <property type="entry name" value="ECF RNA POLYMERASE SIGMA FACTOR SIGJ"/>
    <property type="match status" value="1"/>
</dbReference>
<dbReference type="InterPro" id="IPR036388">
    <property type="entry name" value="WH-like_DNA-bd_sf"/>
</dbReference>
<name>A0A9W6SSJ3_9ACTN</name>
<dbReference type="Pfam" id="PF08281">
    <property type="entry name" value="Sigma70_r4_2"/>
    <property type="match status" value="1"/>
</dbReference>
<dbReference type="AlphaFoldDB" id="A0A9W6SSJ3"/>
<evidence type="ECO:0000259" key="9">
    <source>
        <dbReference type="Pfam" id="PF12680"/>
    </source>
</evidence>
<dbReference type="PANTHER" id="PTHR30173">
    <property type="entry name" value="SIGMA 19 FACTOR"/>
    <property type="match status" value="1"/>
</dbReference>
<dbReference type="InterPro" id="IPR037401">
    <property type="entry name" value="SnoaL-like"/>
</dbReference>
<dbReference type="Gene3D" id="1.10.1740.10">
    <property type="match status" value="1"/>
</dbReference>
<evidence type="ECO:0000313" key="11">
    <source>
        <dbReference type="Proteomes" id="UP001165079"/>
    </source>
</evidence>
<evidence type="ECO:0000256" key="6">
    <source>
        <dbReference type="RuleBase" id="RU000716"/>
    </source>
</evidence>
<dbReference type="GO" id="GO:0006950">
    <property type="term" value="P:response to stress"/>
    <property type="evidence" value="ECO:0007669"/>
    <property type="project" value="UniProtKB-ARBA"/>
</dbReference>
<dbReference type="InterPro" id="IPR000838">
    <property type="entry name" value="RNA_pol_sigma70_ECF_CS"/>
</dbReference>
<feature type="domain" description="RNA polymerase sigma factor 70 region 4 type 2" evidence="8">
    <location>
        <begin position="118"/>
        <end position="167"/>
    </location>
</feature>
<evidence type="ECO:0000313" key="10">
    <source>
        <dbReference type="EMBL" id="GLZ81047.1"/>
    </source>
</evidence>
<keyword evidence="11" id="KW-1185">Reference proteome</keyword>